<dbReference type="EMBL" id="RFDI01000485">
    <property type="protein sequence ID" value="RSR57386.1"/>
    <property type="molecule type" value="Genomic_DNA"/>
</dbReference>
<evidence type="ECO:0000259" key="1">
    <source>
        <dbReference type="PROSITE" id="PS50172"/>
    </source>
</evidence>
<dbReference type="InterPro" id="IPR001357">
    <property type="entry name" value="BRCT_dom"/>
</dbReference>
<dbReference type="Proteomes" id="UP000280073">
    <property type="component" value="Unassembled WGS sequence"/>
</dbReference>
<organism evidence="2 3">
    <name type="scientific">Acinetobacter baumannii</name>
    <dbReference type="NCBI Taxonomy" id="470"/>
    <lineage>
        <taxon>Bacteria</taxon>
        <taxon>Pseudomonadati</taxon>
        <taxon>Pseudomonadota</taxon>
        <taxon>Gammaproteobacteria</taxon>
        <taxon>Moraxellales</taxon>
        <taxon>Moraxellaceae</taxon>
        <taxon>Acinetobacter</taxon>
        <taxon>Acinetobacter calcoaceticus/baumannii complex</taxon>
    </lineage>
</organism>
<protein>
    <recommendedName>
        <fullName evidence="1">BRCT domain-containing protein</fullName>
    </recommendedName>
</protein>
<feature type="non-terminal residue" evidence="2">
    <location>
        <position position="1"/>
    </location>
</feature>
<dbReference type="CDD" id="cd17748">
    <property type="entry name" value="BRCT_DNA_ligase_like"/>
    <property type="match status" value="1"/>
</dbReference>
<dbReference type="PROSITE" id="PS50172">
    <property type="entry name" value="BRCT"/>
    <property type="match status" value="1"/>
</dbReference>
<evidence type="ECO:0000313" key="3">
    <source>
        <dbReference type="Proteomes" id="UP000280073"/>
    </source>
</evidence>
<evidence type="ECO:0000313" key="2">
    <source>
        <dbReference type="EMBL" id="RSR57386.1"/>
    </source>
</evidence>
<dbReference type="SUPFAM" id="SSF52113">
    <property type="entry name" value="BRCT domain"/>
    <property type="match status" value="1"/>
</dbReference>
<feature type="domain" description="BRCT" evidence="1">
    <location>
        <begin position="28"/>
        <end position="97"/>
    </location>
</feature>
<accession>A0A429MR15</accession>
<dbReference type="AlphaFoldDB" id="A0A429MR15"/>
<proteinExistence type="predicted"/>
<reference evidence="2 3" key="1">
    <citation type="submission" date="2018-10" db="EMBL/GenBank/DDBJ databases">
        <title>GWAS and RNA-Seq identify cryptic mechanisms of antimicrobial resistance in Acinetobacter baumannii.</title>
        <authorList>
            <person name="Sahl J.W."/>
        </authorList>
    </citation>
    <scope>NUCLEOTIDE SEQUENCE [LARGE SCALE GENOMIC DNA]</scope>
    <source>
        <strain evidence="2 3">TG28175</strain>
    </source>
</reference>
<sequence length="112" mass="11957">DFFLAPHNIEVLDRLIAAGIHWDAPTAPTRQPLNGESWVLTGTLEQMTRDQATQMLQALGARVSGSVSSKTKCVVAGEKAGSKLEKAAKLGIPVMNETDFLSLMAGYGQTLS</sequence>
<dbReference type="InterPro" id="IPR036420">
    <property type="entry name" value="BRCT_dom_sf"/>
</dbReference>
<dbReference type="SMART" id="SM00292">
    <property type="entry name" value="BRCT"/>
    <property type="match status" value="1"/>
</dbReference>
<dbReference type="Pfam" id="PF00533">
    <property type="entry name" value="BRCT"/>
    <property type="match status" value="1"/>
</dbReference>
<name>A0A429MR15_ACIBA</name>
<comment type="caution">
    <text evidence="2">The sequence shown here is derived from an EMBL/GenBank/DDBJ whole genome shotgun (WGS) entry which is preliminary data.</text>
</comment>
<gene>
    <name evidence="2" type="ORF">EA686_10410</name>
</gene>
<dbReference type="Gene3D" id="3.40.50.10190">
    <property type="entry name" value="BRCT domain"/>
    <property type="match status" value="1"/>
</dbReference>